<dbReference type="AlphaFoldDB" id="A0A9P5NHH4"/>
<feature type="domain" description="T6SS Phospholipase effector Tle1-like catalytic" evidence="2">
    <location>
        <begin position="77"/>
        <end position="391"/>
    </location>
</feature>
<dbReference type="InterPro" id="IPR018712">
    <property type="entry name" value="Tle1-like_cat"/>
</dbReference>
<feature type="region of interest" description="Disordered" evidence="1">
    <location>
        <begin position="22"/>
        <end position="48"/>
    </location>
</feature>
<protein>
    <recommendedName>
        <fullName evidence="2">T6SS Phospholipase effector Tle1-like catalytic domain-containing protein</fullName>
    </recommendedName>
</protein>
<comment type="caution">
    <text evidence="3">The sequence shown here is derived from an EMBL/GenBank/DDBJ whole genome shotgun (WGS) entry which is preliminary data.</text>
</comment>
<keyword evidence="4" id="KW-1185">Reference proteome</keyword>
<evidence type="ECO:0000313" key="3">
    <source>
        <dbReference type="EMBL" id="KAF8891956.1"/>
    </source>
</evidence>
<dbReference type="PANTHER" id="PTHR33840">
    <property type="match status" value="1"/>
</dbReference>
<dbReference type="InterPro" id="IPR029058">
    <property type="entry name" value="AB_hydrolase_fold"/>
</dbReference>
<dbReference type="PANTHER" id="PTHR33840:SF2">
    <property type="entry name" value="TLE1 PHOSPHOLIPASE DOMAIN-CONTAINING PROTEIN"/>
    <property type="match status" value="1"/>
</dbReference>
<evidence type="ECO:0000259" key="2">
    <source>
        <dbReference type="Pfam" id="PF09994"/>
    </source>
</evidence>
<evidence type="ECO:0000256" key="1">
    <source>
        <dbReference type="SAM" id="MobiDB-lite"/>
    </source>
</evidence>
<dbReference type="Pfam" id="PF09994">
    <property type="entry name" value="T6SS_Tle1-like_cat"/>
    <property type="match status" value="1"/>
</dbReference>
<evidence type="ECO:0000313" key="4">
    <source>
        <dbReference type="Proteomes" id="UP000724874"/>
    </source>
</evidence>
<proteinExistence type="predicted"/>
<dbReference type="Proteomes" id="UP000724874">
    <property type="component" value="Unassembled WGS sequence"/>
</dbReference>
<dbReference type="SUPFAM" id="SSF53474">
    <property type="entry name" value="alpha/beta-Hydrolases"/>
    <property type="match status" value="1"/>
</dbReference>
<gene>
    <name evidence="3" type="ORF">CPB84DRAFT_1963643</name>
</gene>
<sequence>MSSSGRVKHSLEGTVVSMTNTVVEGGSPSEAHFPGFETTTDPTATPQYQEKPAPIRREKTIDPRAVPPVIPPDHPSRTLVVCFDGTGDQFDSDNSNIVQFVSLLKKDDRTKQLVYYQAGIGTYTSPQVASPLMSSVTKTIDEMFALHLDAHVMGGYEFLMQNYLTGDRICLFGFSRGAYTARSLAGMLHKVGLLPAGNFQQVPFAYKMYTRADDVGWEQSTEFKKAFCTDVSIEFIGVWDTVDSVGIIPRRLPFTTSNTIVRTFRHAVSLDERRAKFKANLWNRPDEDELKLGTSSVKPVSCKAGKLPTSRKTTEEKPKLNVFVKEDESERDLNKLEKRYSKDIRRRLISMKFGLRDAIVVSTIHNIGGGSVSNKTRHSLARIPLRWMIRECFKTDSGIMFDSASLFDIGLDPSSLYPFVVPRPPPLPVGSHKIKDPPARPIPIRITARLKKKNFHPEVKALLEQSVVPFLGTEEEEEVRDAMSPKYDQLRIKKPWWLIEILPLAMRYQKGDNKWETCIGFNMGQPRFIPKQSDGFKVHRSVKMRMEAEWKDEKKRLRGKRYLPKPVFRHEPQWVD</sequence>
<dbReference type="EMBL" id="JADNYJ010000070">
    <property type="protein sequence ID" value="KAF8891956.1"/>
    <property type="molecule type" value="Genomic_DNA"/>
</dbReference>
<reference evidence="3" key="1">
    <citation type="submission" date="2020-11" db="EMBL/GenBank/DDBJ databases">
        <authorList>
            <consortium name="DOE Joint Genome Institute"/>
            <person name="Ahrendt S."/>
            <person name="Riley R."/>
            <person name="Andreopoulos W."/>
            <person name="LaButti K."/>
            <person name="Pangilinan J."/>
            <person name="Ruiz-duenas F.J."/>
            <person name="Barrasa J.M."/>
            <person name="Sanchez-Garcia M."/>
            <person name="Camarero S."/>
            <person name="Miyauchi S."/>
            <person name="Serrano A."/>
            <person name="Linde D."/>
            <person name="Babiker R."/>
            <person name="Drula E."/>
            <person name="Ayuso-Fernandez I."/>
            <person name="Pacheco R."/>
            <person name="Padilla G."/>
            <person name="Ferreira P."/>
            <person name="Barriuso J."/>
            <person name="Kellner H."/>
            <person name="Castanera R."/>
            <person name="Alfaro M."/>
            <person name="Ramirez L."/>
            <person name="Pisabarro A.G."/>
            <person name="Kuo A."/>
            <person name="Tritt A."/>
            <person name="Lipzen A."/>
            <person name="He G."/>
            <person name="Yan M."/>
            <person name="Ng V."/>
            <person name="Cullen D."/>
            <person name="Martin F."/>
            <person name="Rosso M.-N."/>
            <person name="Henrissat B."/>
            <person name="Hibbett D."/>
            <person name="Martinez A.T."/>
            <person name="Grigoriev I.V."/>
        </authorList>
    </citation>
    <scope>NUCLEOTIDE SEQUENCE</scope>
    <source>
        <strain evidence="3">AH 44721</strain>
    </source>
</reference>
<dbReference type="OrthoDB" id="3162439at2759"/>
<accession>A0A9P5NHH4</accession>
<name>A0A9P5NHH4_GYMJU</name>
<feature type="compositionally biased region" description="Polar residues" evidence="1">
    <location>
        <begin position="37"/>
        <end position="48"/>
    </location>
</feature>
<organism evidence="3 4">
    <name type="scientific">Gymnopilus junonius</name>
    <name type="common">Spectacular rustgill mushroom</name>
    <name type="synonym">Gymnopilus spectabilis subsp. junonius</name>
    <dbReference type="NCBI Taxonomy" id="109634"/>
    <lineage>
        <taxon>Eukaryota</taxon>
        <taxon>Fungi</taxon>
        <taxon>Dikarya</taxon>
        <taxon>Basidiomycota</taxon>
        <taxon>Agaricomycotina</taxon>
        <taxon>Agaricomycetes</taxon>
        <taxon>Agaricomycetidae</taxon>
        <taxon>Agaricales</taxon>
        <taxon>Agaricineae</taxon>
        <taxon>Hymenogastraceae</taxon>
        <taxon>Gymnopilus</taxon>
    </lineage>
</organism>